<evidence type="ECO:0000313" key="3">
    <source>
        <dbReference type="Proteomes" id="UP000007305"/>
    </source>
</evidence>
<dbReference type="EMBL" id="EU954800">
    <property type="protein sequence ID" value="ACG26918.1"/>
    <property type="molecule type" value="mRNA"/>
</dbReference>
<protein>
    <submittedName>
        <fullName evidence="1 2">Uncharacterized protein</fullName>
    </submittedName>
</protein>
<organism evidence="1">
    <name type="scientific">Zea mays</name>
    <name type="common">Maize</name>
    <dbReference type="NCBI Taxonomy" id="4577"/>
    <lineage>
        <taxon>Eukaryota</taxon>
        <taxon>Viridiplantae</taxon>
        <taxon>Streptophyta</taxon>
        <taxon>Embryophyta</taxon>
        <taxon>Tracheophyta</taxon>
        <taxon>Spermatophyta</taxon>
        <taxon>Magnoliopsida</taxon>
        <taxon>Liliopsida</taxon>
        <taxon>Poales</taxon>
        <taxon>Poaceae</taxon>
        <taxon>PACMAD clade</taxon>
        <taxon>Panicoideae</taxon>
        <taxon>Andropogonodae</taxon>
        <taxon>Andropogoneae</taxon>
        <taxon>Tripsacinae</taxon>
        <taxon>Zea</taxon>
    </lineage>
</organism>
<accession>B6SPY5</accession>
<reference evidence="3" key="2">
    <citation type="submission" date="2015-12" db="EMBL/GenBank/DDBJ databases">
        <title>Update maize B73 reference genome by single molecule sequencing technologies.</title>
        <authorList>
            <consortium name="Maize Genome Sequencing Project"/>
            <person name="Ware D."/>
        </authorList>
    </citation>
    <scope>NUCLEOTIDE SEQUENCE [LARGE SCALE GENOMIC DNA]</scope>
    <source>
        <strain evidence="3">cv. B73</strain>
    </source>
</reference>
<reference evidence="2" key="4">
    <citation type="submission" date="2021-05" db="UniProtKB">
        <authorList>
            <consortium name="EnsemblPlants"/>
        </authorList>
    </citation>
    <scope>IDENTIFICATION</scope>
    <source>
        <strain evidence="2">cv. B73</strain>
    </source>
</reference>
<sequence length="132" mass="13636">MVMSHPTSSCECGTKCTFSLFPTAVPPPPPGVLLLLHPSVNADASITIGVAAATASATRATSRSVGAMMAWSGNSPTAQTRWFLGVGVSFVMSTGPCPHDGLLRNQPTSCGHPACSQTLCYIAWTSLLLVCL</sequence>
<keyword evidence="3" id="KW-1185">Reference proteome</keyword>
<evidence type="ECO:0000313" key="1">
    <source>
        <dbReference type="EMBL" id="ACG26918.1"/>
    </source>
</evidence>
<evidence type="ECO:0000313" key="2">
    <source>
        <dbReference type="EnsemblPlants" id="Zm00001eb026310_P001"/>
    </source>
</evidence>
<reference evidence="2" key="3">
    <citation type="submission" date="2019-07" db="EMBL/GenBank/DDBJ databases">
        <authorList>
            <person name="Seetharam A."/>
            <person name="Woodhouse M."/>
            <person name="Cannon E."/>
        </authorList>
    </citation>
    <scope>NUCLEOTIDE SEQUENCE [LARGE SCALE GENOMIC DNA]</scope>
    <source>
        <strain evidence="2">cv. B73</strain>
    </source>
</reference>
<dbReference type="Proteomes" id="UP000007305">
    <property type="component" value="Chromosome 1"/>
</dbReference>
<name>B6SPY5_MAIZE</name>
<proteinExistence type="evidence at transcript level"/>
<dbReference type="EnsemblPlants" id="Zm00001eb026310_T001">
    <property type="protein sequence ID" value="Zm00001eb026310_P001"/>
    <property type="gene ID" value="Zm00001eb026310"/>
</dbReference>
<reference evidence="1" key="1">
    <citation type="journal article" date="2009" name="Plant Mol. Biol.">
        <title>Insights into corn genes derived from large-scale cDNA sequencing.</title>
        <authorList>
            <person name="Alexandrov N.N."/>
            <person name="Brover V.V."/>
            <person name="Freidin S."/>
            <person name="Troukhan M.E."/>
            <person name="Tatarinova T.V."/>
            <person name="Zhang H."/>
            <person name="Swaller T.J."/>
            <person name="Lu Y.P."/>
            <person name="Bouck J."/>
            <person name="Flavell R.B."/>
            <person name="Feldmann K.A."/>
        </authorList>
    </citation>
    <scope>NUCLEOTIDE SEQUENCE</scope>
</reference>
<dbReference type="AlphaFoldDB" id="B6SPY5"/>
<dbReference type="Gramene" id="Zm00001eb026310_T001">
    <property type="protein sequence ID" value="Zm00001eb026310_P001"/>
    <property type="gene ID" value="Zm00001eb026310"/>
</dbReference>